<dbReference type="Proteomes" id="UP000502136">
    <property type="component" value="Chromosome"/>
</dbReference>
<dbReference type="GO" id="GO:0016117">
    <property type="term" value="P:carotenoid biosynthetic process"/>
    <property type="evidence" value="ECO:0007669"/>
    <property type="project" value="UniProtKB-KW"/>
</dbReference>
<evidence type="ECO:0000259" key="12">
    <source>
        <dbReference type="Pfam" id="PF00535"/>
    </source>
</evidence>
<evidence type="ECO:0000256" key="8">
    <source>
        <dbReference type="ARBA" id="ARBA00037904"/>
    </source>
</evidence>
<dbReference type="EMBL" id="CP051428">
    <property type="protein sequence ID" value="QJC52179.1"/>
    <property type="molecule type" value="Genomic_DNA"/>
</dbReference>
<keyword evidence="6 11" id="KW-0472">Membrane</keyword>
<dbReference type="InterPro" id="IPR029044">
    <property type="entry name" value="Nucleotide-diphossugar_trans"/>
</dbReference>
<keyword evidence="11" id="KW-0812">Transmembrane</keyword>
<evidence type="ECO:0000256" key="10">
    <source>
        <dbReference type="ARBA" id="ARBA00040345"/>
    </source>
</evidence>
<feature type="domain" description="Glycosyltransferase 2-like" evidence="12">
    <location>
        <begin position="68"/>
        <end position="183"/>
    </location>
</feature>
<evidence type="ECO:0000256" key="3">
    <source>
        <dbReference type="ARBA" id="ARBA00022676"/>
    </source>
</evidence>
<sequence>MDAGWWITAGSLALGRLLTAEKRLIAAALGGAPARAHGRLHGRAGAAESFRRAGSSADKEPARSPRWSVIVPARDEAGNLRLLLPLLLRQTVHADIVVVDDGSEDGTAAVAAAHAGVRTVPAGDLPAGWRGKNWACSRGAAAAEGSRIVFLDADARPAPDFLEALSAVCSPGAVVTVQPWHRAASRREQLSAMLNAAVIAGSGRFAAWSRIGGSRPGSFGPCLACWRDDYEAVGGHEAVKGEILDHDRLAARFADCGRRSLALLGGDRLAFRMYAEGWGEMTAGWSKSIALGAGGTPAAALLLMIGWVSGLTGAAAAWTEQLLRAAAALVHGALPDLGSLAAAALLYALAALSARRAWRHAGSFGWPAALLYPLPLLYFFAVFAHSLYRSFFRRRVSWKGRDLDVG</sequence>
<evidence type="ECO:0000256" key="2">
    <source>
        <dbReference type="ARBA" id="ARBA00022475"/>
    </source>
</evidence>
<evidence type="ECO:0000313" key="14">
    <source>
        <dbReference type="Proteomes" id="UP000502136"/>
    </source>
</evidence>
<evidence type="ECO:0000256" key="7">
    <source>
        <dbReference type="ARBA" id="ARBA00037281"/>
    </source>
</evidence>
<evidence type="ECO:0000256" key="1">
    <source>
        <dbReference type="ARBA" id="ARBA00004236"/>
    </source>
</evidence>
<dbReference type="Gene3D" id="3.90.550.10">
    <property type="entry name" value="Spore Coat Polysaccharide Biosynthesis Protein SpsA, Chain A"/>
    <property type="match status" value="1"/>
</dbReference>
<dbReference type="CDD" id="cd00761">
    <property type="entry name" value="Glyco_tranf_GTA_type"/>
    <property type="match status" value="1"/>
</dbReference>
<dbReference type="PANTHER" id="PTHR43646">
    <property type="entry name" value="GLYCOSYLTRANSFERASE"/>
    <property type="match status" value="1"/>
</dbReference>
<comment type="subcellular location">
    <subcellularLocation>
        <location evidence="1">Cell membrane</location>
    </subcellularLocation>
</comment>
<name>A0A6H2GXV5_9BACL</name>
<dbReference type="AlphaFoldDB" id="A0A6H2GXV5"/>
<organism evidence="13 14">
    <name type="scientific">Paenibacillus albicereus</name>
    <dbReference type="NCBI Taxonomy" id="2726185"/>
    <lineage>
        <taxon>Bacteria</taxon>
        <taxon>Bacillati</taxon>
        <taxon>Bacillota</taxon>
        <taxon>Bacilli</taxon>
        <taxon>Bacillales</taxon>
        <taxon>Paenibacillaceae</taxon>
        <taxon>Paenibacillus</taxon>
    </lineage>
</organism>
<keyword evidence="2" id="KW-1003">Cell membrane</keyword>
<dbReference type="Pfam" id="PF00535">
    <property type="entry name" value="Glycos_transf_2"/>
    <property type="match status" value="1"/>
</dbReference>
<keyword evidence="4 13" id="KW-0808">Transferase</keyword>
<keyword evidence="5" id="KW-0125">Carotenoid biosynthesis</keyword>
<comment type="pathway">
    <text evidence="8">Carotenoid biosynthesis; staphyloxanthin biosynthesis; staphyloxanthin from farnesyl diphosphate: step 4/5.</text>
</comment>
<dbReference type="PANTHER" id="PTHR43646:SF2">
    <property type="entry name" value="GLYCOSYLTRANSFERASE 2-LIKE DOMAIN-CONTAINING PROTEIN"/>
    <property type="match status" value="1"/>
</dbReference>
<protein>
    <recommendedName>
        <fullName evidence="10">4,4'-diaponeurosporenoate glycosyltransferase</fullName>
    </recommendedName>
</protein>
<dbReference type="KEGG" id="palr:HGI30_11845"/>
<comment type="similarity">
    <text evidence="9">Belongs to the glycosyltransferase 2 family. CrtQ subfamily.</text>
</comment>
<accession>A0A6H2GXV5</accession>
<dbReference type="InterPro" id="IPR001173">
    <property type="entry name" value="Glyco_trans_2-like"/>
</dbReference>
<dbReference type="GO" id="GO:0005886">
    <property type="term" value="C:plasma membrane"/>
    <property type="evidence" value="ECO:0007669"/>
    <property type="project" value="UniProtKB-SubCell"/>
</dbReference>
<keyword evidence="11" id="KW-1133">Transmembrane helix</keyword>
<dbReference type="RefSeq" id="WP_168907754.1">
    <property type="nucleotide sequence ID" value="NZ_CP051428.1"/>
</dbReference>
<evidence type="ECO:0000313" key="13">
    <source>
        <dbReference type="EMBL" id="QJC52179.1"/>
    </source>
</evidence>
<feature type="transmembrane region" description="Helical" evidence="11">
    <location>
        <begin position="370"/>
        <end position="388"/>
    </location>
</feature>
<evidence type="ECO:0000256" key="5">
    <source>
        <dbReference type="ARBA" id="ARBA00022746"/>
    </source>
</evidence>
<dbReference type="GO" id="GO:0016757">
    <property type="term" value="F:glycosyltransferase activity"/>
    <property type="evidence" value="ECO:0007669"/>
    <property type="project" value="UniProtKB-KW"/>
</dbReference>
<reference evidence="13 14" key="1">
    <citation type="submission" date="2020-04" db="EMBL/GenBank/DDBJ databases">
        <title>Novel Paenibacillus strain UniB2 isolated from commercial digestive syrup.</title>
        <authorList>
            <person name="Thorat V."/>
            <person name="Kirdat K."/>
            <person name="Tiwarekar B."/>
            <person name="Yadav A."/>
        </authorList>
    </citation>
    <scope>NUCLEOTIDE SEQUENCE [LARGE SCALE GENOMIC DNA]</scope>
    <source>
        <strain evidence="13 14">UniB2</strain>
    </source>
</reference>
<feature type="transmembrane region" description="Helical" evidence="11">
    <location>
        <begin position="298"/>
        <end position="318"/>
    </location>
</feature>
<keyword evidence="3" id="KW-0328">Glycosyltransferase</keyword>
<gene>
    <name evidence="13" type="ORF">HGI30_11845</name>
</gene>
<evidence type="ECO:0000256" key="6">
    <source>
        <dbReference type="ARBA" id="ARBA00023136"/>
    </source>
</evidence>
<evidence type="ECO:0000256" key="4">
    <source>
        <dbReference type="ARBA" id="ARBA00022679"/>
    </source>
</evidence>
<evidence type="ECO:0000256" key="9">
    <source>
        <dbReference type="ARBA" id="ARBA00038120"/>
    </source>
</evidence>
<keyword evidence="14" id="KW-1185">Reference proteome</keyword>
<dbReference type="SUPFAM" id="SSF53448">
    <property type="entry name" value="Nucleotide-diphospho-sugar transferases"/>
    <property type="match status" value="1"/>
</dbReference>
<feature type="transmembrane region" description="Helical" evidence="11">
    <location>
        <begin position="325"/>
        <end position="350"/>
    </location>
</feature>
<proteinExistence type="inferred from homology"/>
<comment type="function">
    <text evidence="7">Catalyzes the glycosylation of 4,4'-diaponeurosporenoate, i.e. the esterification of glucose at the C1'' position with the carboxyl group of 4,4'-diaponeurosporenic acid, to form glycosyl-4,4'-diaponeurosporenoate. This is a step in the biosynthesis of staphyloxanthin, an orange pigment present in most staphylococci strains.</text>
</comment>
<evidence type="ECO:0000256" key="11">
    <source>
        <dbReference type="SAM" id="Phobius"/>
    </source>
</evidence>